<accession>A0A1D1UV49</accession>
<protein>
    <submittedName>
        <fullName evidence="1">Uncharacterized protein</fullName>
    </submittedName>
</protein>
<organism evidence="1 2">
    <name type="scientific">Ramazzottius varieornatus</name>
    <name type="common">Water bear</name>
    <name type="synonym">Tardigrade</name>
    <dbReference type="NCBI Taxonomy" id="947166"/>
    <lineage>
        <taxon>Eukaryota</taxon>
        <taxon>Metazoa</taxon>
        <taxon>Ecdysozoa</taxon>
        <taxon>Tardigrada</taxon>
        <taxon>Eutardigrada</taxon>
        <taxon>Parachela</taxon>
        <taxon>Hypsibioidea</taxon>
        <taxon>Ramazzottiidae</taxon>
        <taxon>Ramazzottius</taxon>
    </lineage>
</organism>
<evidence type="ECO:0000313" key="1">
    <source>
        <dbReference type="EMBL" id="GAU92325.1"/>
    </source>
</evidence>
<gene>
    <name evidence="1" type="primary">RvY_04421-1</name>
    <name evidence="1" type="synonym">RvY_04421.1</name>
    <name evidence="1" type="ORF">RvY_04421</name>
</gene>
<dbReference type="Proteomes" id="UP000186922">
    <property type="component" value="Unassembled WGS sequence"/>
</dbReference>
<proteinExistence type="predicted"/>
<name>A0A1D1UV49_RAMVA</name>
<sequence>MKEVEEEVFRRLGYKSNLVPVQDTVMLLGYYSNMWKAAPLFHTPSQHCREKVEETLGQLSYLKLRGSTRTDTYPEPFAYFLVHFLYPYAREHRDLILQILHQDSSHFEQLIVVLVDYEKQAHLRERWSSEQLYEMYKTQLPPVLKKL</sequence>
<dbReference type="AlphaFoldDB" id="A0A1D1UV49"/>
<dbReference type="EMBL" id="BDGG01000002">
    <property type="protein sequence ID" value="GAU92325.1"/>
    <property type="molecule type" value="Genomic_DNA"/>
</dbReference>
<evidence type="ECO:0000313" key="2">
    <source>
        <dbReference type="Proteomes" id="UP000186922"/>
    </source>
</evidence>
<reference evidence="1 2" key="1">
    <citation type="journal article" date="2016" name="Nat. Commun.">
        <title>Extremotolerant tardigrade genome and improved radiotolerance of human cultured cells by tardigrade-unique protein.</title>
        <authorList>
            <person name="Hashimoto T."/>
            <person name="Horikawa D.D."/>
            <person name="Saito Y."/>
            <person name="Kuwahara H."/>
            <person name="Kozuka-Hata H."/>
            <person name="Shin-I T."/>
            <person name="Minakuchi Y."/>
            <person name="Ohishi K."/>
            <person name="Motoyama A."/>
            <person name="Aizu T."/>
            <person name="Enomoto A."/>
            <person name="Kondo K."/>
            <person name="Tanaka S."/>
            <person name="Hara Y."/>
            <person name="Koshikawa S."/>
            <person name="Sagara H."/>
            <person name="Miura T."/>
            <person name="Yokobori S."/>
            <person name="Miyagawa K."/>
            <person name="Suzuki Y."/>
            <person name="Kubo T."/>
            <person name="Oyama M."/>
            <person name="Kohara Y."/>
            <person name="Fujiyama A."/>
            <person name="Arakawa K."/>
            <person name="Katayama T."/>
            <person name="Toyoda A."/>
            <person name="Kunieda T."/>
        </authorList>
    </citation>
    <scope>NUCLEOTIDE SEQUENCE [LARGE SCALE GENOMIC DNA]</scope>
    <source>
        <strain evidence="1 2">YOKOZUNA-1</strain>
    </source>
</reference>
<keyword evidence="2" id="KW-1185">Reference proteome</keyword>
<comment type="caution">
    <text evidence="1">The sequence shown here is derived from an EMBL/GenBank/DDBJ whole genome shotgun (WGS) entry which is preliminary data.</text>
</comment>